<keyword evidence="2" id="KW-1185">Reference proteome</keyword>
<comment type="caution">
    <text evidence="1">The sequence shown here is derived from an EMBL/GenBank/DDBJ whole genome shotgun (WGS) entry which is preliminary data.</text>
</comment>
<organism evidence="1 2">
    <name type="scientific">Hermanssonia centrifuga</name>
    <dbReference type="NCBI Taxonomy" id="98765"/>
    <lineage>
        <taxon>Eukaryota</taxon>
        <taxon>Fungi</taxon>
        <taxon>Dikarya</taxon>
        <taxon>Basidiomycota</taxon>
        <taxon>Agaricomycotina</taxon>
        <taxon>Agaricomycetes</taxon>
        <taxon>Polyporales</taxon>
        <taxon>Meruliaceae</taxon>
        <taxon>Hermanssonia</taxon>
    </lineage>
</organism>
<dbReference type="Proteomes" id="UP000186601">
    <property type="component" value="Unassembled WGS sequence"/>
</dbReference>
<reference evidence="1 2" key="1">
    <citation type="submission" date="2018-02" db="EMBL/GenBank/DDBJ databases">
        <title>Genome sequence of the basidiomycete white-rot fungus Phlebia centrifuga.</title>
        <authorList>
            <person name="Granchi Z."/>
            <person name="Peng M."/>
            <person name="de Vries R.P."/>
            <person name="Hilden K."/>
            <person name="Makela M.R."/>
            <person name="Grigoriev I."/>
            <person name="Riley R."/>
        </authorList>
    </citation>
    <scope>NUCLEOTIDE SEQUENCE [LARGE SCALE GENOMIC DNA]</scope>
    <source>
        <strain evidence="1 2">FBCC195</strain>
    </source>
</reference>
<evidence type="ECO:0000313" key="1">
    <source>
        <dbReference type="EMBL" id="PSR74733.1"/>
    </source>
</evidence>
<evidence type="ECO:0000313" key="2">
    <source>
        <dbReference type="Proteomes" id="UP000186601"/>
    </source>
</evidence>
<dbReference type="AlphaFoldDB" id="A0A2R6NQA3"/>
<protein>
    <submittedName>
        <fullName evidence="1">Uncharacterized protein</fullName>
    </submittedName>
</protein>
<proteinExistence type="predicted"/>
<sequence>MPPRRARLTIPRKKHKGDDIPEAQWKKMRRTKTFQADGKRFREGDECVVPNCS</sequence>
<dbReference type="EMBL" id="MLYV02000961">
    <property type="protein sequence ID" value="PSR74733.1"/>
    <property type="molecule type" value="Genomic_DNA"/>
</dbReference>
<accession>A0A2R6NQA3</accession>
<gene>
    <name evidence="1" type="ORF">PHLCEN_2v9612</name>
</gene>
<name>A0A2R6NQA3_9APHY</name>